<dbReference type="EMBL" id="OD568674">
    <property type="protein sequence ID" value="CAD7447226.1"/>
    <property type="molecule type" value="Genomic_DNA"/>
</dbReference>
<evidence type="ECO:0000313" key="1">
    <source>
        <dbReference type="EMBL" id="CAD7447226.1"/>
    </source>
</evidence>
<accession>A0A7R9F5C4</accession>
<gene>
    <name evidence="1" type="ORF">TBIB3V08_LOCUS9542</name>
</gene>
<name>A0A7R9F5C4_9NEOP</name>
<dbReference type="AlphaFoldDB" id="A0A7R9F5C4"/>
<reference evidence="1" key="1">
    <citation type="submission" date="2020-11" db="EMBL/GenBank/DDBJ databases">
        <authorList>
            <person name="Tran Van P."/>
        </authorList>
    </citation>
    <scope>NUCLEOTIDE SEQUENCE</scope>
</reference>
<sequence length="159" mass="18792">MPWIPRDFPVLRREIGKTFGNKTLSTPERDSNLNLPAIGGKVHCESSGIDHAATELIIAEQYNDYDYSHEDVFLYELRPSLEIVYELRPNLEIVYELRPNLEIVYELRHNLEIVYELRPSLEIVYELWPNLEIVYELRPTHLNQIAEAIIIHFRKEFSI</sequence>
<protein>
    <submittedName>
        <fullName evidence="1">Uncharacterized protein</fullName>
    </submittedName>
</protein>
<organism evidence="1">
    <name type="scientific">Timema bartmani</name>
    <dbReference type="NCBI Taxonomy" id="61472"/>
    <lineage>
        <taxon>Eukaryota</taxon>
        <taxon>Metazoa</taxon>
        <taxon>Ecdysozoa</taxon>
        <taxon>Arthropoda</taxon>
        <taxon>Hexapoda</taxon>
        <taxon>Insecta</taxon>
        <taxon>Pterygota</taxon>
        <taxon>Neoptera</taxon>
        <taxon>Polyneoptera</taxon>
        <taxon>Phasmatodea</taxon>
        <taxon>Timematodea</taxon>
        <taxon>Timematoidea</taxon>
        <taxon>Timematidae</taxon>
        <taxon>Timema</taxon>
    </lineage>
</organism>
<proteinExistence type="predicted"/>